<dbReference type="Pfam" id="PF07396">
    <property type="entry name" value="Porin_O_P"/>
    <property type="match status" value="1"/>
</dbReference>
<evidence type="ECO:0000313" key="2">
    <source>
        <dbReference type="Proteomes" id="UP000288079"/>
    </source>
</evidence>
<dbReference type="InterPro" id="IPR010870">
    <property type="entry name" value="Porin_O/P"/>
</dbReference>
<keyword evidence="2" id="KW-1185">Reference proteome</keyword>
<evidence type="ECO:0000313" key="1">
    <source>
        <dbReference type="EMBL" id="GCB36535.1"/>
    </source>
</evidence>
<gene>
    <name evidence="1" type="ORF">KGMB02408_34800</name>
</gene>
<sequence length="341" mass="39418">MLLMTVMAFGQAKEDAGDGKMLNKQSMELKDYLPEIHGTIRGKYEFQTEIKESRFEVRNARFSVSGNVHPMVAYKAEIDLSDEGSIRTLDAYARVFPVKNLDFTLGQMRVPFTIDAHRSPHQQYFANRSFIAKQVGDVRDVGFVTKYSHEDAFPLILEGGLFNGSGLTNQKVWHKTLNYSVKAQLLLNKNWNMTLSTQMIKPENVRINMYDIGVYYQNDRFHIEAEYLYKMYGHNAFDDVHSVNSFVNYDLPLKKVFNKISFLARYDMMTDHSNGKTDIETGVLKINDYARHRVTSGVTLSLSKAFIADLRLNFEKYFYKKSGIPKESECDKIVIEFMTRF</sequence>
<comment type="caution">
    <text evidence="1">The sequence shown here is derived from an EMBL/GenBank/DDBJ whole genome shotgun (WGS) entry which is preliminary data.</text>
</comment>
<organism evidence="1 2">
    <name type="scientific">Bacteroides faecalis</name>
    <dbReference type="NCBI Taxonomy" id="2447885"/>
    <lineage>
        <taxon>Bacteria</taxon>
        <taxon>Pseudomonadati</taxon>
        <taxon>Bacteroidota</taxon>
        <taxon>Bacteroidia</taxon>
        <taxon>Bacteroidales</taxon>
        <taxon>Bacteroidaceae</taxon>
        <taxon>Bacteroides</taxon>
    </lineage>
</organism>
<dbReference type="InterPro" id="IPR023614">
    <property type="entry name" value="Porin_dom_sf"/>
</dbReference>
<dbReference type="Proteomes" id="UP000288079">
    <property type="component" value="Unassembled WGS sequence"/>
</dbReference>
<name>A0A401LYF4_9BACE</name>
<dbReference type="EMBL" id="BHWB01000012">
    <property type="protein sequence ID" value="GCB36535.1"/>
    <property type="molecule type" value="Genomic_DNA"/>
</dbReference>
<dbReference type="Gene3D" id="2.40.160.10">
    <property type="entry name" value="Porin"/>
    <property type="match status" value="1"/>
</dbReference>
<dbReference type="AlphaFoldDB" id="A0A401LYF4"/>
<reference evidence="1 2" key="1">
    <citation type="submission" date="2018-10" db="EMBL/GenBank/DDBJ databases">
        <title>Draft Genome Sequence of Bacteroides sp. KCTC 15687.</title>
        <authorList>
            <person name="Yu S.Y."/>
            <person name="Kim J.S."/>
            <person name="Oh B.S."/>
            <person name="Park S.H."/>
            <person name="Kang S.W."/>
            <person name="Park J.E."/>
            <person name="Choi S.H."/>
            <person name="Han K.I."/>
            <person name="Lee K.C."/>
            <person name="Eom M.K."/>
            <person name="Suh M.K."/>
            <person name="Lee D.H."/>
            <person name="Yoon H."/>
            <person name="Kim B."/>
            <person name="Yang S.J."/>
            <person name="Lee J.S."/>
            <person name="Lee J.H."/>
        </authorList>
    </citation>
    <scope>NUCLEOTIDE SEQUENCE [LARGE SCALE GENOMIC DNA]</scope>
    <source>
        <strain evidence="1 2">KCTC 15687</strain>
    </source>
</reference>
<protein>
    <submittedName>
        <fullName evidence="1">Porin</fullName>
    </submittedName>
</protein>
<proteinExistence type="predicted"/>
<accession>A0A401LYF4</accession>
<dbReference type="SUPFAM" id="SSF56935">
    <property type="entry name" value="Porins"/>
    <property type="match status" value="1"/>
</dbReference>